<dbReference type="EMBL" id="KZ805420">
    <property type="protein sequence ID" value="PVH98127.1"/>
    <property type="molecule type" value="Genomic_DNA"/>
</dbReference>
<dbReference type="PANTHER" id="PTHR43791:SF47">
    <property type="entry name" value="MAJOR FACILITATOR SUPERFAMILY (MFS) PROFILE DOMAIN-CONTAINING PROTEIN-RELATED"/>
    <property type="match status" value="1"/>
</dbReference>
<keyword evidence="8" id="KW-1185">Reference proteome</keyword>
<evidence type="ECO:0000256" key="5">
    <source>
        <dbReference type="ARBA" id="ARBA00023136"/>
    </source>
</evidence>
<evidence type="ECO:0000313" key="8">
    <source>
        <dbReference type="Proteomes" id="UP000244855"/>
    </source>
</evidence>
<dbReference type="InterPro" id="IPR036259">
    <property type="entry name" value="MFS_trans_sf"/>
</dbReference>
<feature type="non-terminal residue" evidence="7">
    <location>
        <position position="1"/>
    </location>
</feature>
<feature type="transmembrane region" description="Helical" evidence="6">
    <location>
        <begin position="20"/>
        <end position="42"/>
    </location>
</feature>
<dbReference type="GO" id="GO:0016020">
    <property type="term" value="C:membrane"/>
    <property type="evidence" value="ECO:0007669"/>
    <property type="project" value="UniProtKB-SubCell"/>
</dbReference>
<evidence type="ECO:0000256" key="6">
    <source>
        <dbReference type="SAM" id="Phobius"/>
    </source>
</evidence>
<dbReference type="GO" id="GO:0022857">
    <property type="term" value="F:transmembrane transporter activity"/>
    <property type="evidence" value="ECO:0007669"/>
    <property type="project" value="TreeGrafter"/>
</dbReference>
<protein>
    <recommendedName>
        <fullName evidence="9">Major facilitator superfamily (MFS) profile domain-containing protein</fullName>
    </recommendedName>
</protein>
<feature type="non-terminal residue" evidence="7">
    <location>
        <position position="106"/>
    </location>
</feature>
<dbReference type="SUPFAM" id="SSF103473">
    <property type="entry name" value="MFS general substrate transporter"/>
    <property type="match status" value="1"/>
</dbReference>
<dbReference type="OrthoDB" id="2962993at2759"/>
<feature type="transmembrane region" description="Helical" evidence="6">
    <location>
        <begin position="89"/>
        <end position="105"/>
    </location>
</feature>
<organism evidence="7 8">
    <name type="scientific">Periconia macrospinosa</name>
    <dbReference type="NCBI Taxonomy" id="97972"/>
    <lineage>
        <taxon>Eukaryota</taxon>
        <taxon>Fungi</taxon>
        <taxon>Dikarya</taxon>
        <taxon>Ascomycota</taxon>
        <taxon>Pezizomycotina</taxon>
        <taxon>Dothideomycetes</taxon>
        <taxon>Pleosporomycetidae</taxon>
        <taxon>Pleosporales</taxon>
        <taxon>Massarineae</taxon>
        <taxon>Periconiaceae</taxon>
        <taxon>Periconia</taxon>
    </lineage>
</organism>
<evidence type="ECO:0000313" key="7">
    <source>
        <dbReference type="EMBL" id="PVH98127.1"/>
    </source>
</evidence>
<reference evidence="7 8" key="1">
    <citation type="journal article" date="2018" name="Sci. Rep.">
        <title>Comparative genomics provides insights into the lifestyle and reveals functional heterogeneity of dark septate endophytic fungi.</title>
        <authorList>
            <person name="Knapp D.G."/>
            <person name="Nemeth J.B."/>
            <person name="Barry K."/>
            <person name="Hainaut M."/>
            <person name="Henrissat B."/>
            <person name="Johnson J."/>
            <person name="Kuo A."/>
            <person name="Lim J.H.P."/>
            <person name="Lipzen A."/>
            <person name="Nolan M."/>
            <person name="Ohm R.A."/>
            <person name="Tamas L."/>
            <person name="Grigoriev I.V."/>
            <person name="Spatafora J.W."/>
            <person name="Nagy L.G."/>
            <person name="Kovacs G.M."/>
        </authorList>
    </citation>
    <scope>NUCLEOTIDE SEQUENCE [LARGE SCALE GENOMIC DNA]</scope>
    <source>
        <strain evidence="7 8">DSE2036</strain>
    </source>
</reference>
<evidence type="ECO:0008006" key="9">
    <source>
        <dbReference type="Google" id="ProtNLM"/>
    </source>
</evidence>
<evidence type="ECO:0000256" key="1">
    <source>
        <dbReference type="ARBA" id="ARBA00004141"/>
    </source>
</evidence>
<dbReference type="Proteomes" id="UP000244855">
    <property type="component" value="Unassembled WGS sequence"/>
</dbReference>
<keyword evidence="4 6" id="KW-1133">Transmembrane helix</keyword>
<keyword evidence="3 6" id="KW-0812">Transmembrane</keyword>
<evidence type="ECO:0000256" key="3">
    <source>
        <dbReference type="ARBA" id="ARBA00022692"/>
    </source>
</evidence>
<gene>
    <name evidence="7" type="ORF">DM02DRAFT_467425</name>
</gene>
<dbReference type="PANTHER" id="PTHR43791">
    <property type="entry name" value="PERMEASE-RELATED"/>
    <property type="match status" value="1"/>
</dbReference>
<dbReference type="AlphaFoldDB" id="A0A2V1DIX5"/>
<proteinExistence type="predicted"/>
<keyword evidence="2" id="KW-0813">Transport</keyword>
<accession>A0A2V1DIX5</accession>
<name>A0A2V1DIX5_9PLEO</name>
<sequence>ILAYALAKMKGIAGLSGWRWIFIMEVITGVIAFVAFFFLVGFPEEAHKSWNFLTEQKRDFVLRRVNRDRGDALTEPFSLKAFLKPAADFKLWVFAFMFFCVTTVAY</sequence>
<comment type="subcellular location">
    <subcellularLocation>
        <location evidence="1">Membrane</location>
        <topology evidence="1">Multi-pass membrane protein</topology>
    </subcellularLocation>
</comment>
<dbReference type="Gene3D" id="1.20.1250.20">
    <property type="entry name" value="MFS general substrate transporter like domains"/>
    <property type="match status" value="1"/>
</dbReference>
<evidence type="ECO:0000256" key="2">
    <source>
        <dbReference type="ARBA" id="ARBA00022448"/>
    </source>
</evidence>
<evidence type="ECO:0000256" key="4">
    <source>
        <dbReference type="ARBA" id="ARBA00022989"/>
    </source>
</evidence>
<keyword evidence="5 6" id="KW-0472">Membrane</keyword>